<evidence type="ECO:0000256" key="1">
    <source>
        <dbReference type="SAM" id="Phobius"/>
    </source>
</evidence>
<keyword evidence="1" id="KW-1133">Transmembrane helix</keyword>
<reference evidence="3 4" key="1">
    <citation type="submission" date="2023-04" db="EMBL/GenBank/DDBJ databases">
        <title>A long-awaited taxogenomic arrangement of the family Halomonadaceae.</title>
        <authorList>
            <person name="De La Haba R."/>
            <person name="Chuvochina M."/>
            <person name="Wittouck S."/>
            <person name="Arahal D.R."/>
            <person name="Sanchez-Porro C."/>
            <person name="Hugenholtz P."/>
            <person name="Ventosa A."/>
        </authorList>
    </citation>
    <scope>NUCLEOTIDE SEQUENCE [LARGE SCALE GENOMIC DNA]</scope>
    <source>
        <strain evidence="3 4">DSM 17332</strain>
    </source>
</reference>
<dbReference type="PANTHER" id="PTHR33121:SF79">
    <property type="entry name" value="CYCLIC DI-GMP PHOSPHODIESTERASE PDED-RELATED"/>
    <property type="match status" value="1"/>
</dbReference>
<feature type="transmembrane region" description="Helical" evidence="1">
    <location>
        <begin position="14"/>
        <end position="33"/>
    </location>
</feature>
<name>A0ABU1GLE9_9GAMM</name>
<feature type="domain" description="EAL" evidence="2">
    <location>
        <begin position="70"/>
        <end position="328"/>
    </location>
</feature>
<dbReference type="PROSITE" id="PS50883">
    <property type="entry name" value="EAL"/>
    <property type="match status" value="1"/>
</dbReference>
<dbReference type="InterPro" id="IPR050706">
    <property type="entry name" value="Cyclic-di-GMP_PDE-like"/>
</dbReference>
<gene>
    <name evidence="3" type="ORF">QC820_05920</name>
</gene>
<evidence type="ECO:0000313" key="4">
    <source>
        <dbReference type="Proteomes" id="UP001252270"/>
    </source>
</evidence>
<organism evidence="3 4">
    <name type="scientific">Halomonas mongoliensis</name>
    <dbReference type="NCBI Taxonomy" id="321265"/>
    <lineage>
        <taxon>Bacteria</taxon>
        <taxon>Pseudomonadati</taxon>
        <taxon>Pseudomonadota</taxon>
        <taxon>Gammaproteobacteria</taxon>
        <taxon>Oceanospirillales</taxon>
        <taxon>Halomonadaceae</taxon>
        <taxon>Halomonas</taxon>
    </lineage>
</organism>
<dbReference type="RefSeq" id="WP_309636146.1">
    <property type="nucleotide sequence ID" value="NZ_JARWAL010000004.1"/>
</dbReference>
<dbReference type="EMBL" id="JARWAL010000004">
    <property type="protein sequence ID" value="MDR5892347.1"/>
    <property type="molecule type" value="Genomic_DNA"/>
</dbReference>
<accession>A0ABU1GLE9</accession>
<keyword evidence="1" id="KW-0812">Transmembrane</keyword>
<dbReference type="SUPFAM" id="SSF141868">
    <property type="entry name" value="EAL domain-like"/>
    <property type="match status" value="1"/>
</dbReference>
<comment type="caution">
    <text evidence="3">The sequence shown here is derived from an EMBL/GenBank/DDBJ whole genome shotgun (WGS) entry which is preliminary data.</text>
</comment>
<keyword evidence="4" id="KW-1185">Reference proteome</keyword>
<proteinExistence type="predicted"/>
<sequence length="365" mass="40221">MESMIALLADLPTAMWLVLAALPLVVLLIGLLIHELCQLSRVQLVNAGDEEPARDTEQADAASALFTPRELQLKQELTSALADTTRPPFFDLHVQPIYRLSDGRLLGGEALIRWRHPELGQISPGEFIPVAEMTGQIIQLDRRVLAEVIARLAEVPKALLGTLRISVNVSIQHFYNVALVHHLQALCHEHGVPMNCLELEVTEHASCDDLELIQGSMRLVRSHGMGLALDDFGTGYTSLRFLQELPFSKVKLDRSFVCRIDHEQQSRRLVACLVEMSHTLEMTCVAEGIEMAGELELLQRMGCDAGQGYLLGRPVPCAEFIDLAERSLLIGGQPIGDSLGVIRRRHHGADVTTPSSRVAESAEDS</sequence>
<keyword evidence="1" id="KW-0472">Membrane</keyword>
<dbReference type="InterPro" id="IPR035919">
    <property type="entry name" value="EAL_sf"/>
</dbReference>
<dbReference type="Pfam" id="PF00563">
    <property type="entry name" value="EAL"/>
    <property type="match status" value="1"/>
</dbReference>
<dbReference type="SMART" id="SM00052">
    <property type="entry name" value="EAL"/>
    <property type="match status" value="1"/>
</dbReference>
<dbReference type="CDD" id="cd01948">
    <property type="entry name" value="EAL"/>
    <property type="match status" value="1"/>
</dbReference>
<dbReference type="InterPro" id="IPR001633">
    <property type="entry name" value="EAL_dom"/>
</dbReference>
<dbReference type="PANTHER" id="PTHR33121">
    <property type="entry name" value="CYCLIC DI-GMP PHOSPHODIESTERASE PDEF"/>
    <property type="match status" value="1"/>
</dbReference>
<dbReference type="Proteomes" id="UP001252270">
    <property type="component" value="Unassembled WGS sequence"/>
</dbReference>
<protein>
    <submittedName>
        <fullName evidence="3">EAL domain-containing protein</fullName>
    </submittedName>
</protein>
<evidence type="ECO:0000259" key="2">
    <source>
        <dbReference type="PROSITE" id="PS50883"/>
    </source>
</evidence>
<evidence type="ECO:0000313" key="3">
    <source>
        <dbReference type="EMBL" id="MDR5892347.1"/>
    </source>
</evidence>
<dbReference type="Gene3D" id="3.20.20.450">
    <property type="entry name" value="EAL domain"/>
    <property type="match status" value="1"/>
</dbReference>